<dbReference type="CDD" id="cd03801">
    <property type="entry name" value="GT4_PimA-like"/>
    <property type="match status" value="1"/>
</dbReference>
<dbReference type="Proteomes" id="UP001182991">
    <property type="component" value="Unassembled WGS sequence"/>
</dbReference>
<dbReference type="InterPro" id="IPR001296">
    <property type="entry name" value="Glyco_trans_1"/>
</dbReference>
<comment type="caution">
    <text evidence="2">The sequence shown here is derived from an EMBL/GenBank/DDBJ whole genome shotgun (WGS) entry which is preliminary data.</text>
</comment>
<name>A0ABU2KM40_9FLAO</name>
<dbReference type="GO" id="GO:0016757">
    <property type="term" value="F:glycosyltransferase activity"/>
    <property type="evidence" value="ECO:0007669"/>
    <property type="project" value="UniProtKB-KW"/>
</dbReference>
<gene>
    <name evidence="2" type="ORF">RLT85_14120</name>
</gene>
<dbReference type="Gene3D" id="3.40.50.2000">
    <property type="entry name" value="Glycogen Phosphorylase B"/>
    <property type="match status" value="2"/>
</dbReference>
<proteinExistence type="predicted"/>
<reference evidence="3" key="1">
    <citation type="submission" date="2023-07" db="EMBL/GenBank/DDBJ databases">
        <title>Isolating and identifying novel microbial strains from the Mariana Trench.</title>
        <authorList>
            <person name="Fu H."/>
        </authorList>
    </citation>
    <scope>NUCLEOTIDE SEQUENCE [LARGE SCALE GENOMIC DNA]</scope>
    <source>
        <strain evidence="3">T-y2</strain>
    </source>
</reference>
<protein>
    <submittedName>
        <fullName evidence="2">Glycosyltransferase family 4 protein</fullName>
        <ecNumber evidence="2">2.4.-.-</ecNumber>
    </submittedName>
</protein>
<keyword evidence="2" id="KW-0328">Glycosyltransferase</keyword>
<feature type="domain" description="Glycosyl transferase family 1" evidence="1">
    <location>
        <begin position="195"/>
        <end position="355"/>
    </location>
</feature>
<sequence length="382" mass="44614">MKIIHFFARFPNKTQPYNQVLLERLTTFGMLCEVACLVKGKGKSSFKIYDFYHHKFKWLSYVSASIKHRKYFLAFKEESQLNFLPSVKIFGRYAPLIKANPDVVHVHHVQILNKKLIAFLKICDFKTLISFRGSDILVRPFRNQEEKSFLEYALQNTNAAHAVSGNIQEALESFGKPSEYIYTIYRTVEVKEANIPFQKNEDIDHVHITTIGRIHWTKGYVDAIKSLKVLKDNHLSFTYNICGGYDTDIFDELKFWIRRLDLEKHVVFHGHLNNTQINEILGKTDVYLQSSLTEGIPNTLLRVMYYQIPIVTTNAGGIPEVFQETNKRRMVEVGSWSEMGKELLTVLHRNLEFRESSQKVESIDESIEINNYREMYQKIIEL</sequence>
<evidence type="ECO:0000313" key="2">
    <source>
        <dbReference type="EMBL" id="MDT0295765.1"/>
    </source>
</evidence>
<accession>A0ABU2KM40</accession>
<dbReference type="PANTHER" id="PTHR45947:SF15">
    <property type="entry name" value="TEICHURONIC ACID BIOSYNTHESIS GLYCOSYLTRANSFERASE TUAC-RELATED"/>
    <property type="match status" value="1"/>
</dbReference>
<dbReference type="PANTHER" id="PTHR45947">
    <property type="entry name" value="SULFOQUINOVOSYL TRANSFERASE SQD2"/>
    <property type="match status" value="1"/>
</dbReference>
<dbReference type="EC" id="2.4.-.-" evidence="2"/>
<dbReference type="Pfam" id="PF00534">
    <property type="entry name" value="Glycos_transf_1"/>
    <property type="match status" value="1"/>
</dbReference>
<dbReference type="InterPro" id="IPR050194">
    <property type="entry name" value="Glycosyltransferase_grp1"/>
</dbReference>
<organism evidence="2 3">
    <name type="scientific">Mesonia ostreae</name>
    <dbReference type="NCBI Taxonomy" id="861110"/>
    <lineage>
        <taxon>Bacteria</taxon>
        <taxon>Pseudomonadati</taxon>
        <taxon>Bacteroidota</taxon>
        <taxon>Flavobacteriia</taxon>
        <taxon>Flavobacteriales</taxon>
        <taxon>Flavobacteriaceae</taxon>
        <taxon>Mesonia</taxon>
    </lineage>
</organism>
<dbReference type="SUPFAM" id="SSF53756">
    <property type="entry name" value="UDP-Glycosyltransferase/glycogen phosphorylase"/>
    <property type="match status" value="1"/>
</dbReference>
<evidence type="ECO:0000313" key="3">
    <source>
        <dbReference type="Proteomes" id="UP001182991"/>
    </source>
</evidence>
<evidence type="ECO:0000259" key="1">
    <source>
        <dbReference type="Pfam" id="PF00534"/>
    </source>
</evidence>
<dbReference type="RefSeq" id="WP_311402693.1">
    <property type="nucleotide sequence ID" value="NZ_JAVRBG010000018.1"/>
</dbReference>
<dbReference type="EMBL" id="JAVRBG010000018">
    <property type="protein sequence ID" value="MDT0295765.1"/>
    <property type="molecule type" value="Genomic_DNA"/>
</dbReference>
<keyword evidence="2" id="KW-0808">Transferase</keyword>
<keyword evidence="3" id="KW-1185">Reference proteome</keyword>